<evidence type="ECO:0000313" key="1">
    <source>
        <dbReference type="EMBL" id="PAA46004.1"/>
    </source>
</evidence>
<organism evidence="3 4">
    <name type="scientific">Macrostomum lignano</name>
    <dbReference type="NCBI Taxonomy" id="282301"/>
    <lineage>
        <taxon>Eukaryota</taxon>
        <taxon>Metazoa</taxon>
        <taxon>Spiralia</taxon>
        <taxon>Lophotrochozoa</taxon>
        <taxon>Platyhelminthes</taxon>
        <taxon>Rhabditophora</taxon>
        <taxon>Macrostomorpha</taxon>
        <taxon>Macrostomida</taxon>
        <taxon>Macrostomidae</taxon>
        <taxon>Macrostomum</taxon>
    </lineage>
</organism>
<dbReference type="EMBL" id="NIVC01001729">
    <property type="protein sequence ID" value="PAA64669.1"/>
    <property type="molecule type" value="Genomic_DNA"/>
</dbReference>
<proteinExistence type="predicted"/>
<accession>A0A267EV37</accession>
<gene>
    <name evidence="3" type="ORF">BOX15_Mlig030266g1</name>
    <name evidence="2" type="ORF">BOX15_Mlig030266g3</name>
    <name evidence="1" type="ORF">BOX15_Mlig030266g4</name>
</gene>
<evidence type="ECO:0000313" key="4">
    <source>
        <dbReference type="Proteomes" id="UP000215902"/>
    </source>
</evidence>
<dbReference type="EMBL" id="NIVC01005029">
    <property type="protein sequence ID" value="PAA46152.1"/>
    <property type="molecule type" value="Genomic_DNA"/>
</dbReference>
<protein>
    <submittedName>
        <fullName evidence="3">Uncharacterized protein</fullName>
    </submittedName>
</protein>
<sequence>QPTVQPTRQSPVISMATRAGGDATYSVNDKAKPGFIRVSFDLPGLKKGLLDGSKNAKKTSNSTLNVSIAPGSAHFGSVSIKGQTKGHVIEYQLRADPSELLGAWLGSPPSYYEVEQGVLRVFLKLAD</sequence>
<name>A0A267EV37_9PLAT</name>
<feature type="non-terminal residue" evidence="3">
    <location>
        <position position="1"/>
    </location>
</feature>
<dbReference type="AlphaFoldDB" id="A0A267EV37"/>
<comment type="caution">
    <text evidence="3">The sequence shown here is derived from an EMBL/GenBank/DDBJ whole genome shotgun (WGS) entry which is preliminary data.</text>
</comment>
<evidence type="ECO:0000313" key="2">
    <source>
        <dbReference type="EMBL" id="PAA46152.1"/>
    </source>
</evidence>
<evidence type="ECO:0000313" key="3">
    <source>
        <dbReference type="EMBL" id="PAA64669.1"/>
    </source>
</evidence>
<dbReference type="EMBL" id="NIVC01005128">
    <property type="protein sequence ID" value="PAA46004.1"/>
    <property type="molecule type" value="Genomic_DNA"/>
</dbReference>
<keyword evidence="4" id="KW-1185">Reference proteome</keyword>
<dbReference type="Proteomes" id="UP000215902">
    <property type="component" value="Unassembled WGS sequence"/>
</dbReference>
<reference evidence="3 4" key="1">
    <citation type="submission" date="2017-06" db="EMBL/GenBank/DDBJ databases">
        <title>A platform for efficient transgenesis in Macrostomum lignano, a flatworm model organism for stem cell research.</title>
        <authorList>
            <person name="Berezikov E."/>
        </authorList>
    </citation>
    <scope>NUCLEOTIDE SEQUENCE [LARGE SCALE GENOMIC DNA]</scope>
    <source>
        <strain evidence="3">DV1</strain>
        <tissue evidence="3">Whole organism</tissue>
    </source>
</reference>